<keyword evidence="3" id="KW-1185">Reference proteome</keyword>
<proteinExistence type="predicted"/>
<feature type="region of interest" description="Disordered" evidence="1">
    <location>
        <begin position="207"/>
        <end position="250"/>
    </location>
</feature>
<gene>
    <name evidence="2" type="ORF">OUZ56_032635</name>
</gene>
<evidence type="ECO:0000313" key="3">
    <source>
        <dbReference type="Proteomes" id="UP001234178"/>
    </source>
</evidence>
<organism evidence="2 3">
    <name type="scientific">Daphnia magna</name>
    <dbReference type="NCBI Taxonomy" id="35525"/>
    <lineage>
        <taxon>Eukaryota</taxon>
        <taxon>Metazoa</taxon>
        <taxon>Ecdysozoa</taxon>
        <taxon>Arthropoda</taxon>
        <taxon>Crustacea</taxon>
        <taxon>Branchiopoda</taxon>
        <taxon>Diplostraca</taxon>
        <taxon>Cladocera</taxon>
        <taxon>Anomopoda</taxon>
        <taxon>Daphniidae</taxon>
        <taxon>Daphnia</taxon>
    </lineage>
</organism>
<feature type="compositionally biased region" description="Basic and acidic residues" evidence="1">
    <location>
        <begin position="623"/>
        <end position="639"/>
    </location>
</feature>
<dbReference type="EMBL" id="JAOYFB010000041">
    <property type="protein sequence ID" value="KAK4045227.1"/>
    <property type="molecule type" value="Genomic_DNA"/>
</dbReference>
<feature type="compositionally biased region" description="Low complexity" evidence="1">
    <location>
        <begin position="263"/>
        <end position="273"/>
    </location>
</feature>
<comment type="caution">
    <text evidence="2">The sequence shown here is derived from an EMBL/GenBank/DDBJ whole genome shotgun (WGS) entry which is preliminary data.</text>
</comment>
<dbReference type="Proteomes" id="UP001234178">
    <property type="component" value="Unassembled WGS sequence"/>
</dbReference>
<evidence type="ECO:0000313" key="2">
    <source>
        <dbReference type="EMBL" id="KAK4045227.1"/>
    </source>
</evidence>
<feature type="region of interest" description="Disordered" evidence="1">
    <location>
        <begin position="263"/>
        <end position="326"/>
    </location>
</feature>
<accession>A0ABR0B9H1</accession>
<feature type="region of interest" description="Disordered" evidence="1">
    <location>
        <begin position="610"/>
        <end position="639"/>
    </location>
</feature>
<protein>
    <submittedName>
        <fullName evidence="2">Uncharacterized protein</fullName>
    </submittedName>
</protein>
<sequence>AWARLWNDPLYGRLGGGGEHRLADRAERCQASGRRALPERGTSRRAALAQTITNSRRAGLAEILTNSPRAGMRDPADLLPIPRAQCMQRTKPPRSPERARSSCVELRLDSLANPRRPRVPSGGGRCVDAGNVGNWQRHGDDRHLARLAPAASVPRPSRADRVVGAHRHEGALVADVLPAPLPAVGPSPEDPQAPRFRVLANPLIGERGDGVQLTGAPAATSISSKRTASRRGASASHPARSPAVATPASASISMSRFSISEIGVSSPRTTMTGTGRGPLRRANGDTHRAPGSGRRSRRRGWSGRRGQPFEPLRFRGGPPGSGSGRGRSFCRSASWCPCTCCLMRVANAQVKPHTTVRFFTRPHPECGLRIVTGARGTGRPLRPSRGNSPDLAPPSRAGTPPRRPASPTRASLRPPGALPPALPVLHRLASAPALIGRPDTISRHLRTHPDASPIRTGEPHGEALEAFHRTAQGPPRKPGPAPDRDLMADAVIVAIESGNVVAADKFGVTARTVQRWRARVSRDPELSDRVAAIARSRTELKRAQAAESIATWHAERATTLVEGYSTLRALHTRVLTLLDAGKIDEALAASNMVDKISRSLERAGSLDVTYSALNPAPSGPPSADREGQAAPKTEAERSA</sequence>
<feature type="compositionally biased region" description="Low complexity" evidence="1">
    <location>
        <begin position="393"/>
        <end position="415"/>
    </location>
</feature>
<name>A0ABR0B9H1_9CRUS</name>
<reference evidence="2 3" key="1">
    <citation type="journal article" date="2023" name="Nucleic Acids Res.">
        <title>The hologenome of Daphnia magna reveals possible DNA methylation and microbiome-mediated evolution of the host genome.</title>
        <authorList>
            <person name="Chaturvedi A."/>
            <person name="Li X."/>
            <person name="Dhandapani V."/>
            <person name="Marshall H."/>
            <person name="Kissane S."/>
            <person name="Cuenca-Cambronero M."/>
            <person name="Asole G."/>
            <person name="Calvet F."/>
            <person name="Ruiz-Romero M."/>
            <person name="Marangio P."/>
            <person name="Guigo R."/>
            <person name="Rago D."/>
            <person name="Mirbahai L."/>
            <person name="Eastwood N."/>
            <person name="Colbourne J.K."/>
            <person name="Zhou J."/>
            <person name="Mallon E."/>
            <person name="Orsini L."/>
        </authorList>
    </citation>
    <scope>NUCLEOTIDE SEQUENCE [LARGE SCALE GENOMIC DNA]</scope>
    <source>
        <strain evidence="2">LRV0_1</strain>
    </source>
</reference>
<evidence type="ECO:0000256" key="1">
    <source>
        <dbReference type="SAM" id="MobiDB-lite"/>
    </source>
</evidence>
<feature type="region of interest" description="Disordered" evidence="1">
    <location>
        <begin position="369"/>
        <end position="421"/>
    </location>
</feature>
<feature type="non-terminal residue" evidence="2">
    <location>
        <position position="1"/>
    </location>
</feature>